<proteinExistence type="predicted"/>
<gene>
    <name evidence="1" type="ORF">HICCMSTLAB_LOCUS8456</name>
</gene>
<name>A0A8J2MMZ3_COTCN</name>
<dbReference type="AlphaFoldDB" id="A0A8J2MMZ3"/>
<keyword evidence="2" id="KW-1185">Reference proteome</keyword>
<organism evidence="1 2">
    <name type="scientific">Cotesia congregata</name>
    <name type="common">Parasitoid wasp</name>
    <name type="synonym">Apanteles congregatus</name>
    <dbReference type="NCBI Taxonomy" id="51543"/>
    <lineage>
        <taxon>Eukaryota</taxon>
        <taxon>Metazoa</taxon>
        <taxon>Ecdysozoa</taxon>
        <taxon>Arthropoda</taxon>
        <taxon>Hexapoda</taxon>
        <taxon>Insecta</taxon>
        <taxon>Pterygota</taxon>
        <taxon>Neoptera</taxon>
        <taxon>Endopterygota</taxon>
        <taxon>Hymenoptera</taxon>
        <taxon>Apocrita</taxon>
        <taxon>Ichneumonoidea</taxon>
        <taxon>Braconidae</taxon>
        <taxon>Microgastrinae</taxon>
        <taxon>Cotesia</taxon>
    </lineage>
</organism>
<dbReference type="OrthoDB" id="8050906at2759"/>
<dbReference type="Proteomes" id="UP000786811">
    <property type="component" value="Unassembled WGS sequence"/>
</dbReference>
<accession>A0A8J2MMZ3</accession>
<sequence>MILILLTPSRIDIIDNELKKIITPQALTANFLHPLYRVYEFLIDELDDTGLQELECFKNSKGLFAKLITKTTCSKTFWSIASEQNPNLSMLAQSLLKIPACTIKFNQYDLGIGIIIKKLDCYIECLISIFTFYKHLNTKRLCTY</sequence>
<reference evidence="1" key="1">
    <citation type="submission" date="2021-04" db="EMBL/GenBank/DDBJ databases">
        <authorList>
            <person name="Chebbi M.A.C M."/>
        </authorList>
    </citation>
    <scope>NUCLEOTIDE SEQUENCE</scope>
</reference>
<comment type="caution">
    <text evidence="1">The sequence shown here is derived from an EMBL/GenBank/DDBJ whole genome shotgun (WGS) entry which is preliminary data.</text>
</comment>
<evidence type="ECO:0000313" key="2">
    <source>
        <dbReference type="Proteomes" id="UP000786811"/>
    </source>
</evidence>
<dbReference type="EMBL" id="CAJNRD030001121">
    <property type="protein sequence ID" value="CAG5096929.1"/>
    <property type="molecule type" value="Genomic_DNA"/>
</dbReference>
<evidence type="ECO:0000313" key="1">
    <source>
        <dbReference type="EMBL" id="CAG5096929.1"/>
    </source>
</evidence>
<protein>
    <submittedName>
        <fullName evidence="1">Uncharacterized protein</fullName>
    </submittedName>
</protein>